<dbReference type="InterPro" id="IPR020904">
    <property type="entry name" value="Sc_DH/Rdtase_CS"/>
</dbReference>
<evidence type="ECO:0000256" key="2">
    <source>
        <dbReference type="ARBA" id="ARBA00023002"/>
    </source>
</evidence>
<dbReference type="Pfam" id="PF13561">
    <property type="entry name" value="adh_short_C2"/>
    <property type="match status" value="1"/>
</dbReference>
<dbReference type="InterPro" id="IPR051687">
    <property type="entry name" value="Peroxisomal_Beta-Oxidation"/>
</dbReference>
<dbReference type="PRINTS" id="PR00081">
    <property type="entry name" value="GDHRDH"/>
</dbReference>
<name>A0ABP3YPH9_9PSEU</name>
<dbReference type="InterPro" id="IPR002347">
    <property type="entry name" value="SDR_fam"/>
</dbReference>
<comment type="caution">
    <text evidence="3">The sequence shown here is derived from an EMBL/GenBank/DDBJ whole genome shotgun (WGS) entry which is preliminary data.</text>
</comment>
<dbReference type="RefSeq" id="WP_343945400.1">
    <property type="nucleotide sequence ID" value="NZ_BAAAHP010000207.1"/>
</dbReference>
<dbReference type="PRINTS" id="PR00080">
    <property type="entry name" value="SDRFAMILY"/>
</dbReference>
<protein>
    <submittedName>
        <fullName evidence="3">SDR family oxidoreductase</fullName>
    </submittedName>
</protein>
<evidence type="ECO:0000313" key="4">
    <source>
        <dbReference type="Proteomes" id="UP001499967"/>
    </source>
</evidence>
<evidence type="ECO:0000313" key="3">
    <source>
        <dbReference type="EMBL" id="GAA0899346.1"/>
    </source>
</evidence>
<gene>
    <name evidence="3" type="ORF">GCM10009559_63640</name>
</gene>
<keyword evidence="2" id="KW-0560">Oxidoreductase</keyword>
<dbReference type="PROSITE" id="PS00061">
    <property type="entry name" value="ADH_SHORT"/>
    <property type="match status" value="1"/>
</dbReference>
<reference evidence="4" key="1">
    <citation type="journal article" date="2019" name="Int. J. Syst. Evol. Microbiol.">
        <title>The Global Catalogue of Microorganisms (GCM) 10K type strain sequencing project: providing services to taxonomists for standard genome sequencing and annotation.</title>
        <authorList>
            <consortium name="The Broad Institute Genomics Platform"/>
            <consortium name="The Broad Institute Genome Sequencing Center for Infectious Disease"/>
            <person name="Wu L."/>
            <person name="Ma J."/>
        </authorList>
    </citation>
    <scope>NUCLEOTIDE SEQUENCE [LARGE SCALE GENOMIC DNA]</scope>
    <source>
        <strain evidence="4">JCM 11117</strain>
    </source>
</reference>
<dbReference type="SUPFAM" id="SSF51735">
    <property type="entry name" value="NAD(P)-binding Rossmann-fold domains"/>
    <property type="match status" value="1"/>
</dbReference>
<organism evidence="3 4">
    <name type="scientific">Pseudonocardia zijingensis</name>
    <dbReference type="NCBI Taxonomy" id="153376"/>
    <lineage>
        <taxon>Bacteria</taxon>
        <taxon>Bacillati</taxon>
        <taxon>Actinomycetota</taxon>
        <taxon>Actinomycetes</taxon>
        <taxon>Pseudonocardiales</taxon>
        <taxon>Pseudonocardiaceae</taxon>
        <taxon>Pseudonocardia</taxon>
    </lineage>
</organism>
<dbReference type="Gene3D" id="3.40.50.720">
    <property type="entry name" value="NAD(P)-binding Rossmann-like Domain"/>
    <property type="match status" value="1"/>
</dbReference>
<accession>A0ABP3YPH9</accession>
<sequence length="300" mass="31103">MLDGRVAVVTGAGRGLGRAYARALAAAGASVVVNDLDADVAEETVRSITDAGGRAVAEIGAVGGSEIADALVARAVDEFGRLDVMITNAGALRDKTLRNTTDEDFDLVVTSHLRGTFTCGRAAAARFRAQGEGGRLILVGSPAGQRASFGQTAYSASKGAIVAMMRTWAVEHAKIGVTVNAIVPTALTRMVATIPGLGELVEKVDRGEPVPERFRSQGLGTPDDVAPLVVYLASAESADVTGQAIAVGGDRIGLWTHPEQVSVQQRSGGWTPEAVRDLFAGELKGELQDYVPAPIERGGE</sequence>
<dbReference type="PANTHER" id="PTHR45024:SF2">
    <property type="entry name" value="SCP2 DOMAIN-CONTAINING PROTEIN"/>
    <property type="match status" value="1"/>
</dbReference>
<dbReference type="InterPro" id="IPR036291">
    <property type="entry name" value="NAD(P)-bd_dom_sf"/>
</dbReference>
<proteinExistence type="inferred from homology"/>
<dbReference type="EMBL" id="BAAAHP010000207">
    <property type="protein sequence ID" value="GAA0899346.1"/>
    <property type="molecule type" value="Genomic_DNA"/>
</dbReference>
<dbReference type="Proteomes" id="UP001499967">
    <property type="component" value="Unassembled WGS sequence"/>
</dbReference>
<evidence type="ECO:0000256" key="1">
    <source>
        <dbReference type="ARBA" id="ARBA00006484"/>
    </source>
</evidence>
<keyword evidence="4" id="KW-1185">Reference proteome</keyword>
<comment type="similarity">
    <text evidence="1">Belongs to the short-chain dehydrogenases/reductases (SDR) family.</text>
</comment>
<dbReference type="PANTHER" id="PTHR45024">
    <property type="entry name" value="DEHYDROGENASES, SHORT CHAIN"/>
    <property type="match status" value="1"/>
</dbReference>